<dbReference type="AlphaFoldDB" id="A0A1J5TK61"/>
<proteinExistence type="predicted"/>
<reference evidence="1 2" key="1">
    <citation type="submission" date="2016-08" db="EMBL/GenBank/DDBJ databases">
        <title>New Insights into Marine Group III Euryarchaeota, from dark to light.</title>
        <authorList>
            <person name="Haro-Moreno J.M."/>
            <person name="Rodriguez-Valera F."/>
            <person name="Lopez-Garcia P."/>
            <person name="Moreira D."/>
            <person name="Martin-Cuadrado A.B."/>
        </authorList>
    </citation>
    <scope>NUCLEOTIDE SEQUENCE [LARGE SCALE GENOMIC DNA]</scope>
    <source>
        <strain evidence="1">CG-Epi2</strain>
    </source>
</reference>
<accession>A0A1J5TK61</accession>
<sequence length="793" mass="90075">MLRSTSIKKDSWKPVKLLARQPIDGTVIGLSGNRNGDIVSVLSDTNITIFNNRELVEKIPLTDGKEIHLVDFTNSLFVRTISSLICYDFWGKLNWKYDNLSKDSTFCISKNGSSIILANQNKIYYLNQFGEVEREASLSTPILEMSLSDEKHLIVCNEDGLFLVKEDDTFFKLSDKNDYSEIACSSEYLLAVSSSGIFAFSYSGAELWSNKENISNHIKFSNNGLKHIFIEDSKNIVCQDRNGSKIWTYNSREDLDISTVLESGEMTGISSNKVFHVLDSDGEQCWSYQAREKIINFIFSDNGGDVILASESKIHWFQNEGFLRIQIDAVLNNTDILFDKVSIYEKNLVKIAQDIQNSKSLKSGNFNFLKESFQLADGANQQLSSLHQRHVSYLDNLSSFMDKLGLMGAHTDEMIPLIYPYYSFHRDLHDKTNLDKSLKRAKNLLNKLKRFEIKSEKNSNTHNTLISLKESKKGISEEIINLSNLSKSYDNDVVSLESKVKELVMDWLRSGKLDSNPEDFLSIYHKSSNIRFSKMDLINDRIDNHIAFVDYSSEQKHLVLVSSTFSSKDKIDLNMVLKNNSSEKISDIFLRIKLDGPGISLSEPQSGVIRVNHLEAGETVSSIFQLNSVNRVFTRVRMVLQYSDSTGRKHTINLGDIETNFLGCYVDPLEIKPDEHDSLRLKYKDYTSHSSINIEGLSIKKITDISKNIPGLFLCNSKIDDTRSILYHSGKDNLDDSPYLSMIFVRTTGGEDSMRNVIELICHSQNSDKSSELKEEILSFIKNKLLESNGRLV</sequence>
<dbReference type="InterPro" id="IPR011047">
    <property type="entry name" value="Quinoprotein_ADH-like_sf"/>
</dbReference>
<dbReference type="InterPro" id="IPR015943">
    <property type="entry name" value="WD40/YVTN_repeat-like_dom_sf"/>
</dbReference>
<dbReference type="EMBL" id="MIYZ01000043">
    <property type="protein sequence ID" value="OIR21351.1"/>
    <property type="molecule type" value="Genomic_DNA"/>
</dbReference>
<name>A0A1J5TK61_9ARCH</name>
<dbReference type="Gene3D" id="2.130.10.10">
    <property type="entry name" value="YVTN repeat-like/Quinoprotein amine dehydrogenase"/>
    <property type="match status" value="1"/>
</dbReference>
<organism evidence="1 2">
    <name type="scientific">Marine Group III euryarchaeote CG-Epi2</name>
    <dbReference type="NCBI Taxonomy" id="1888996"/>
    <lineage>
        <taxon>Archaea</taxon>
        <taxon>Methanobacteriati</taxon>
        <taxon>Thermoplasmatota</taxon>
        <taxon>Thermoplasmata</taxon>
        <taxon>Candidatus Thermoprofundales</taxon>
    </lineage>
</organism>
<dbReference type="Proteomes" id="UP000183615">
    <property type="component" value="Unassembled WGS sequence"/>
</dbReference>
<gene>
    <name evidence="1" type="ORF">BET99_02720</name>
</gene>
<evidence type="ECO:0000313" key="1">
    <source>
        <dbReference type="EMBL" id="OIR21351.1"/>
    </source>
</evidence>
<protein>
    <submittedName>
        <fullName evidence="1">Uncharacterized protein</fullName>
    </submittedName>
</protein>
<comment type="caution">
    <text evidence="1">The sequence shown here is derived from an EMBL/GenBank/DDBJ whole genome shotgun (WGS) entry which is preliminary data.</text>
</comment>
<evidence type="ECO:0000313" key="2">
    <source>
        <dbReference type="Proteomes" id="UP000183615"/>
    </source>
</evidence>
<dbReference type="SUPFAM" id="SSF50998">
    <property type="entry name" value="Quinoprotein alcohol dehydrogenase-like"/>
    <property type="match status" value="1"/>
</dbReference>